<evidence type="ECO:0000256" key="1">
    <source>
        <dbReference type="SAM" id="MobiDB-lite"/>
    </source>
</evidence>
<feature type="region of interest" description="Disordered" evidence="1">
    <location>
        <begin position="135"/>
        <end position="160"/>
    </location>
</feature>
<dbReference type="InterPro" id="IPR005532">
    <property type="entry name" value="SUMF_dom"/>
</dbReference>
<evidence type="ECO:0000313" key="3">
    <source>
        <dbReference type="EMBL" id="NMQ07742.1"/>
    </source>
</evidence>
<dbReference type="SUPFAM" id="SSF56436">
    <property type="entry name" value="C-type lectin-like"/>
    <property type="match status" value="1"/>
</dbReference>
<proteinExistence type="predicted"/>
<gene>
    <name evidence="3" type="ORF">E4Q08_22125</name>
</gene>
<name>A0ABX1TFZ0_9PROT</name>
<dbReference type="InterPro" id="IPR035897">
    <property type="entry name" value="Toll_tir_struct_dom_sf"/>
</dbReference>
<dbReference type="PROSITE" id="PS50104">
    <property type="entry name" value="TIR"/>
    <property type="match status" value="1"/>
</dbReference>
<dbReference type="RefSeq" id="WP_169071990.1">
    <property type="nucleotide sequence ID" value="NZ_JAZKUC010000002.1"/>
</dbReference>
<dbReference type="InterPro" id="IPR000157">
    <property type="entry name" value="TIR_dom"/>
</dbReference>
<dbReference type="InterPro" id="IPR016187">
    <property type="entry name" value="CTDL_fold"/>
</dbReference>
<dbReference type="PANTHER" id="PTHR23150">
    <property type="entry name" value="SULFATASE MODIFYING FACTOR 1, 2"/>
    <property type="match status" value="1"/>
</dbReference>
<dbReference type="Pfam" id="PF03781">
    <property type="entry name" value="FGE-sulfatase"/>
    <property type="match status" value="1"/>
</dbReference>
<evidence type="ECO:0000259" key="2">
    <source>
        <dbReference type="PROSITE" id="PS50104"/>
    </source>
</evidence>
<comment type="caution">
    <text evidence="3">The sequence shown here is derived from an EMBL/GenBank/DDBJ whole genome shotgun (WGS) entry which is preliminary data.</text>
</comment>
<dbReference type="PANTHER" id="PTHR23150:SF35">
    <property type="entry name" value="BLL6746 PROTEIN"/>
    <property type="match status" value="1"/>
</dbReference>
<protein>
    <submittedName>
        <fullName evidence="3">TIR domain-containing protein</fullName>
    </submittedName>
</protein>
<organism evidence="3 4">
    <name type="scientific">Candidatus Accumulibacter contiguus</name>
    <dbReference type="NCBI Taxonomy" id="2954381"/>
    <lineage>
        <taxon>Bacteria</taxon>
        <taxon>Pseudomonadati</taxon>
        <taxon>Pseudomonadota</taxon>
        <taxon>Betaproteobacteria</taxon>
        <taxon>Candidatus Accumulibacter</taxon>
    </lineage>
</organism>
<dbReference type="Gene3D" id="3.90.1580.10">
    <property type="entry name" value="paralog of FGE (formylglycine-generating enzyme)"/>
    <property type="match status" value="1"/>
</dbReference>
<dbReference type="EMBL" id="SPMX01000092">
    <property type="protein sequence ID" value="NMQ07742.1"/>
    <property type="molecule type" value="Genomic_DNA"/>
</dbReference>
<evidence type="ECO:0000313" key="4">
    <source>
        <dbReference type="Proteomes" id="UP000886469"/>
    </source>
</evidence>
<feature type="domain" description="TIR" evidence="2">
    <location>
        <begin position="1"/>
        <end position="129"/>
    </location>
</feature>
<sequence length="420" mass="46560">MPHDIFICYSRTDLAIANPLAERLRAEGWTVFLDVQTRVGERWHKAIQKELHAAKALVALWSAQSCDSDYVLEEAEYGKRKGILFPAFIERIEFPYGFGRIQTADLVGWAGERDHAGLVRIVDALRLQLGGREPQPAPAVTVAPAAAPPPSSGQTFRDPLRSGGEGPLMVVIPAGRFLMGSPVTEPERSDDETPQHEVRIALPFAMGVYAVTFDDYDRHAQAAGKWKPDDSGWGRGERPVIHVSWDDACEYCQWLCEQTGNAYRLPSEAEWEYACRAGTTTPFHTGERISLEQANFDGNYTYNGSASGECRQKTLPVGSFAANDFGLYDTHGNVWEWCQDTWHKNYEGAPTDGSAWEGGGSSSRVLRGGSWLARPRLCRAAYRYVLAPDDRGGFIGFRVCRVAPIEPLRAAPLNPVTLKR</sequence>
<dbReference type="SUPFAM" id="SSF52200">
    <property type="entry name" value="Toll/Interleukin receptor TIR domain"/>
    <property type="match status" value="1"/>
</dbReference>
<dbReference type="InterPro" id="IPR042095">
    <property type="entry name" value="SUMF_sf"/>
</dbReference>
<dbReference type="InterPro" id="IPR051043">
    <property type="entry name" value="Sulfatase_Mod_Factor_Kinase"/>
</dbReference>
<dbReference type="Proteomes" id="UP000886469">
    <property type="component" value="Unassembled WGS sequence"/>
</dbReference>
<keyword evidence="4" id="KW-1185">Reference proteome</keyword>
<accession>A0ABX1TFZ0</accession>
<dbReference type="Pfam" id="PF13676">
    <property type="entry name" value="TIR_2"/>
    <property type="match status" value="1"/>
</dbReference>
<dbReference type="Gene3D" id="3.40.50.10140">
    <property type="entry name" value="Toll/interleukin-1 receptor homology (TIR) domain"/>
    <property type="match status" value="1"/>
</dbReference>
<reference evidence="3" key="1">
    <citation type="submission" date="2019-03" db="EMBL/GenBank/DDBJ databases">
        <title>Metabolic reconstructions from genomes of highly enriched 'Candidatus Accumulibacter' and 'Candidatus Competibacter' bioreactor populations.</title>
        <authorList>
            <person name="Annavajhala M.K."/>
            <person name="Welles L."/>
            <person name="Abbas B."/>
            <person name="Sorokin D."/>
            <person name="Park H."/>
            <person name="Van Loosdrecht M."/>
            <person name="Chandran K."/>
        </authorList>
    </citation>
    <scope>NUCLEOTIDE SEQUENCE</scope>
    <source>
        <strain evidence="3">SBR_L</strain>
    </source>
</reference>
<dbReference type="SMART" id="SM00255">
    <property type="entry name" value="TIR"/>
    <property type="match status" value="1"/>
</dbReference>